<reference evidence="2 3" key="1">
    <citation type="journal article" date="2019" name="PLoS Biol.">
        <title>Sex chromosomes control vertical transmission of feminizing Wolbachia symbionts in an isopod.</title>
        <authorList>
            <person name="Becking T."/>
            <person name="Chebbi M.A."/>
            <person name="Giraud I."/>
            <person name="Moumen B."/>
            <person name="Laverre T."/>
            <person name="Caubet Y."/>
            <person name="Peccoud J."/>
            <person name="Gilbert C."/>
            <person name="Cordaux R."/>
        </authorList>
    </citation>
    <scope>NUCLEOTIDE SEQUENCE [LARGE SCALE GENOMIC DNA]</scope>
    <source>
        <strain evidence="2">ANa2</strain>
        <tissue evidence="2">Whole body excluding digestive tract and cuticle</tissue>
    </source>
</reference>
<feature type="compositionally biased region" description="Polar residues" evidence="1">
    <location>
        <begin position="231"/>
        <end position="245"/>
    </location>
</feature>
<feature type="compositionally biased region" description="Acidic residues" evidence="1">
    <location>
        <begin position="671"/>
        <end position="682"/>
    </location>
</feature>
<feature type="compositionally biased region" description="Basic and acidic residues" evidence="1">
    <location>
        <begin position="246"/>
        <end position="264"/>
    </location>
</feature>
<feature type="compositionally biased region" description="Polar residues" evidence="1">
    <location>
        <begin position="1061"/>
        <end position="1072"/>
    </location>
</feature>
<evidence type="ECO:0000313" key="2">
    <source>
        <dbReference type="EMBL" id="KAB7494692.1"/>
    </source>
</evidence>
<name>A0A5N5SLH4_9CRUS</name>
<feature type="compositionally biased region" description="Polar residues" evidence="1">
    <location>
        <begin position="1093"/>
        <end position="1104"/>
    </location>
</feature>
<feature type="compositionally biased region" description="Pro residues" evidence="1">
    <location>
        <begin position="647"/>
        <end position="660"/>
    </location>
</feature>
<protein>
    <submittedName>
        <fullName evidence="2">Uncharacterized protein</fullName>
    </submittedName>
</protein>
<feature type="region of interest" description="Disordered" evidence="1">
    <location>
        <begin position="639"/>
        <end position="786"/>
    </location>
</feature>
<evidence type="ECO:0000313" key="3">
    <source>
        <dbReference type="Proteomes" id="UP000326759"/>
    </source>
</evidence>
<feature type="compositionally biased region" description="Low complexity" evidence="1">
    <location>
        <begin position="1006"/>
        <end position="1029"/>
    </location>
</feature>
<dbReference type="AlphaFoldDB" id="A0A5N5SLH4"/>
<dbReference type="EMBL" id="SEYY01023675">
    <property type="protein sequence ID" value="KAB7494692.1"/>
    <property type="molecule type" value="Genomic_DNA"/>
</dbReference>
<organism evidence="2 3">
    <name type="scientific">Armadillidium nasatum</name>
    <dbReference type="NCBI Taxonomy" id="96803"/>
    <lineage>
        <taxon>Eukaryota</taxon>
        <taxon>Metazoa</taxon>
        <taxon>Ecdysozoa</taxon>
        <taxon>Arthropoda</taxon>
        <taxon>Crustacea</taxon>
        <taxon>Multicrustacea</taxon>
        <taxon>Malacostraca</taxon>
        <taxon>Eumalacostraca</taxon>
        <taxon>Peracarida</taxon>
        <taxon>Isopoda</taxon>
        <taxon>Oniscidea</taxon>
        <taxon>Crinocheta</taxon>
        <taxon>Armadillidiidae</taxon>
        <taxon>Armadillidium</taxon>
    </lineage>
</organism>
<feature type="region of interest" description="Disordered" evidence="1">
    <location>
        <begin position="833"/>
        <end position="855"/>
    </location>
</feature>
<dbReference type="Proteomes" id="UP000326759">
    <property type="component" value="Unassembled WGS sequence"/>
</dbReference>
<comment type="caution">
    <text evidence="2">The sequence shown here is derived from an EMBL/GenBank/DDBJ whole genome shotgun (WGS) entry which is preliminary data.</text>
</comment>
<gene>
    <name evidence="2" type="ORF">Anas_10376</name>
</gene>
<feature type="compositionally biased region" description="Basic and acidic residues" evidence="1">
    <location>
        <begin position="276"/>
        <end position="289"/>
    </location>
</feature>
<feature type="compositionally biased region" description="Basic and acidic residues" evidence="1">
    <location>
        <begin position="751"/>
        <end position="786"/>
    </location>
</feature>
<feature type="compositionally biased region" description="Basic and acidic residues" evidence="1">
    <location>
        <begin position="172"/>
        <end position="183"/>
    </location>
</feature>
<feature type="region of interest" description="Disordered" evidence="1">
    <location>
        <begin position="172"/>
        <end position="429"/>
    </location>
</feature>
<accession>A0A5N5SLH4</accession>
<keyword evidence="3" id="KW-1185">Reference proteome</keyword>
<proteinExistence type="predicted"/>
<feature type="compositionally biased region" description="Low complexity" evidence="1">
    <location>
        <begin position="362"/>
        <end position="372"/>
    </location>
</feature>
<feature type="region of interest" description="Disordered" evidence="1">
    <location>
        <begin position="581"/>
        <end position="605"/>
    </location>
</feature>
<feature type="compositionally biased region" description="Polar residues" evidence="1">
    <location>
        <begin position="709"/>
        <end position="722"/>
    </location>
</feature>
<dbReference type="OrthoDB" id="6380322at2759"/>
<feature type="compositionally biased region" description="Basic and acidic residues" evidence="1">
    <location>
        <begin position="304"/>
        <end position="333"/>
    </location>
</feature>
<feature type="compositionally biased region" description="Polar residues" evidence="1">
    <location>
        <begin position="585"/>
        <end position="598"/>
    </location>
</feature>
<evidence type="ECO:0000256" key="1">
    <source>
        <dbReference type="SAM" id="MobiDB-lite"/>
    </source>
</evidence>
<sequence>MWRARLVVSLCRGEGLDQQDWGTFHHLVQHPLSLDMKLSLLHARRLCSLNYDVGVALLRNALLHLTTFGENLMKPEKERMPGWKTVTIDSNQPWVLIKGSLEILRVFGYQVRRNGTLRYRKKYSPETSVIARLTLDLLVLAEEFRLFLNGAHQYSTARDSKHDKMLSINNDRDELATENKDETSVEINLPENVEQFSGNNKKDSPETSEPSDIGENRTPTSFIPLPVGAPASSQSEIETTLNKDTQTVKESDMKIENSDKECGSRETLTPTPVPQMEEKTQPGEDKECLDNSDGSGKTKRHSRKTDGKDNPEEHVYEEIGDIKDQVEDLKKSELSSQSPPPPLPPKTKSSQADDIYPQVDWSLSSSSQYSSLHDGSMSKRKKRRAPMPPSFSSDSQDTITKEDYSKNPFYEDLDANQKTDKSINRLDETQVESVAESEIKSAESEIKSQLTDSKDNSIVKPSLLSTSTEDLSETCSAFSLPAGVRPERKKKNKGVKNLKTLSGEDNQKKDVIIKKIFITYDISLDDSKEDLSKQKQSKAITKNETLSKNIVINEDLKKSSDSKDLQTISTGALKTVTNDDRGTILPQSATTSRPNISVNKEEIPPIPPPKPALRLIDDIPYIDCNDLSSFVPFIDEAEFSPETTSNTPPPTPPLPPPSPPQLLSMSLPFIDSEDQETSEAEIEDHRIISSNDLAEIHGPESISKENYKNETNQAPKSQSPSSYDDESKSTEKNIILSTPKSEEEPSNPQLSKEESSLKPDSTDALNKERVLSHESQSPDRSQHTEKENLDNVVNIHENEIHENTDIVDNFKITAEKNKIQELGNTETQICNIDEERNKNNLENSPDDTKSSKGLYNSNQTDVARIENDKFSDSDIDINDVSKNKHGNLIEEGDDDTEHKSMILFETDKDNKSKILQSDNQEHEYELSEPVNVNTEERYEIPELLGCTKSSDRKISKLSTNNDVANLTSETKHTDFQPKRPPRSLFVGKPPPLPPKPEKFFPPTLPPKTESFKSQKSTSIPSSLPSTLTKVHNSKLNSGKRVEPSPLAIPDMYKSLPGNLGKASQSSSTNGTPQKRGIIRTSSDATAKGLPKSQKPSSECVSLPSSPKPHKTSFKSQQKKEKERSWPFLLCDCVHPTNSNDDIKYIIK</sequence>
<dbReference type="Gene3D" id="1.20.58.2190">
    <property type="match status" value="1"/>
</dbReference>
<feature type="compositionally biased region" description="Basic and acidic residues" evidence="1">
    <location>
        <begin position="415"/>
        <end position="428"/>
    </location>
</feature>
<feature type="compositionally biased region" description="Basic and acidic residues" evidence="1">
    <location>
        <begin position="694"/>
        <end position="708"/>
    </location>
</feature>
<feature type="region of interest" description="Disordered" evidence="1">
    <location>
        <begin position="967"/>
        <end position="1122"/>
    </location>
</feature>